<comment type="caution">
    <text evidence="2">The sequence shown here is derived from an EMBL/GenBank/DDBJ whole genome shotgun (WGS) entry which is preliminary data.</text>
</comment>
<dbReference type="Proteomes" id="UP000033772">
    <property type="component" value="Unassembled WGS sequence"/>
</dbReference>
<evidence type="ECO:0000256" key="1">
    <source>
        <dbReference type="SAM" id="SignalP"/>
    </source>
</evidence>
<keyword evidence="3" id="KW-1185">Reference proteome</keyword>
<dbReference type="Pfam" id="PF19741">
    <property type="entry name" value="DUF6230"/>
    <property type="match status" value="1"/>
</dbReference>
<dbReference type="RefSeq" id="WP_045549438.1">
    <property type="nucleotide sequence ID" value="NZ_JZDQ02000038.1"/>
</dbReference>
<evidence type="ECO:0000313" key="3">
    <source>
        <dbReference type="Proteomes" id="UP000033772"/>
    </source>
</evidence>
<dbReference type="OrthoDB" id="5142680at2"/>
<feature type="chain" id="PRO_5039581296" description="Cholesterol esterase" evidence="1">
    <location>
        <begin position="26"/>
        <end position="242"/>
    </location>
</feature>
<protein>
    <recommendedName>
        <fullName evidence="4">Cholesterol esterase</fullName>
    </recommendedName>
</protein>
<proteinExistence type="predicted"/>
<organism evidence="2 3">
    <name type="scientific">Nocardioides luteus</name>
    <dbReference type="NCBI Taxonomy" id="1844"/>
    <lineage>
        <taxon>Bacteria</taxon>
        <taxon>Bacillati</taxon>
        <taxon>Actinomycetota</taxon>
        <taxon>Actinomycetes</taxon>
        <taxon>Propionibacteriales</taxon>
        <taxon>Nocardioidaceae</taxon>
        <taxon>Nocardioides</taxon>
    </lineage>
</organism>
<accession>A0A1J4MYP7</accession>
<name>A0A1J4MYP7_9ACTN</name>
<dbReference type="InterPro" id="IPR046198">
    <property type="entry name" value="DUF6230"/>
</dbReference>
<dbReference type="EMBL" id="JZDQ02000038">
    <property type="protein sequence ID" value="OIJ24484.1"/>
    <property type="molecule type" value="Genomic_DNA"/>
</dbReference>
<feature type="signal peptide" evidence="1">
    <location>
        <begin position="1"/>
        <end position="25"/>
    </location>
</feature>
<sequence length="242" mass="24543">MIAATTVGFALLGSMVATMASSASAVFSPTLTINNGSSTFSSTNIHAADAAFGTALVQTQASASSGGDWTPVLRAGFASATMNGFCLSRVEEVGPLGRYTIRLTSGDDDPSTNEISAEMAAFDISQLRAAGAPGINLQGTAQIGLATTDLTTNPGTAPYAANPMGVPQAFDPSWYLSSGNGGHNNGQGFTGIDATVADLNSVYGDVRQAQIEGKVTLPNLEIDLLPGDQSCKAAAQAGKFPN</sequence>
<evidence type="ECO:0000313" key="2">
    <source>
        <dbReference type="EMBL" id="OIJ24484.1"/>
    </source>
</evidence>
<keyword evidence="1" id="KW-0732">Signal</keyword>
<gene>
    <name evidence="2" type="ORF">UG56_022645</name>
</gene>
<reference evidence="2" key="1">
    <citation type="submission" date="2016-10" db="EMBL/GenBank/DDBJ databases">
        <title>Draft Genome Sequence of Nocardioides luteus Strain BAFB, an Alkane-Degrading Bacterium Isolated from JP-7 Polluted Soil.</title>
        <authorList>
            <person name="Brown L."/>
            <person name="Ruiz O.N."/>
            <person name="Gunasekera T."/>
        </authorList>
    </citation>
    <scope>NUCLEOTIDE SEQUENCE [LARGE SCALE GENOMIC DNA]</scope>
    <source>
        <strain evidence="2">BAFB</strain>
    </source>
</reference>
<dbReference type="STRING" id="1844.UG56_022645"/>
<dbReference type="AlphaFoldDB" id="A0A1J4MYP7"/>
<evidence type="ECO:0008006" key="4">
    <source>
        <dbReference type="Google" id="ProtNLM"/>
    </source>
</evidence>